<dbReference type="EMBL" id="GDRN01040449">
    <property type="protein sequence ID" value="JAI67155.1"/>
    <property type="molecule type" value="Transcribed_RNA"/>
</dbReference>
<accession>A0A0P4WHR0</accession>
<dbReference type="Pfam" id="PF13927">
    <property type="entry name" value="Ig_3"/>
    <property type="match status" value="1"/>
</dbReference>
<reference evidence="3" key="1">
    <citation type="submission" date="2015-09" db="EMBL/GenBank/DDBJ databases">
        <title>Scylla olivacea transcriptome.</title>
        <authorList>
            <person name="Ikhwanuddin M."/>
        </authorList>
    </citation>
    <scope>NUCLEOTIDE SEQUENCE</scope>
</reference>
<dbReference type="InterPro" id="IPR013106">
    <property type="entry name" value="Ig_V-set"/>
</dbReference>
<feature type="domain" description="Ig-like" evidence="2">
    <location>
        <begin position="59"/>
        <end position="146"/>
    </location>
</feature>
<evidence type="ECO:0000313" key="3">
    <source>
        <dbReference type="EMBL" id="JAI67155.1"/>
    </source>
</evidence>
<protein>
    <recommendedName>
        <fullName evidence="2">Ig-like domain-containing protein</fullName>
    </recommendedName>
</protein>
<dbReference type="GO" id="GO:0032589">
    <property type="term" value="C:neuron projection membrane"/>
    <property type="evidence" value="ECO:0007669"/>
    <property type="project" value="TreeGrafter"/>
</dbReference>
<feature type="signal peptide" evidence="1">
    <location>
        <begin position="1"/>
        <end position="35"/>
    </location>
</feature>
<dbReference type="InterPro" id="IPR036179">
    <property type="entry name" value="Ig-like_dom_sf"/>
</dbReference>
<evidence type="ECO:0000256" key="1">
    <source>
        <dbReference type="SAM" id="SignalP"/>
    </source>
</evidence>
<dbReference type="Gene3D" id="2.60.40.10">
    <property type="entry name" value="Immunoglobulins"/>
    <property type="match status" value="2"/>
</dbReference>
<feature type="domain" description="Ig-like" evidence="2">
    <location>
        <begin position="149"/>
        <end position="254"/>
    </location>
</feature>
<dbReference type="AlphaFoldDB" id="A0A0P4WHR0"/>
<dbReference type="InterPro" id="IPR037448">
    <property type="entry name" value="Zig-8"/>
</dbReference>
<dbReference type="SMART" id="SM00408">
    <property type="entry name" value="IGc2"/>
    <property type="match status" value="2"/>
</dbReference>
<dbReference type="SUPFAM" id="SSF48726">
    <property type="entry name" value="Immunoglobulin"/>
    <property type="match status" value="2"/>
</dbReference>
<dbReference type="PANTHER" id="PTHR23279:SF36">
    <property type="entry name" value="DEFECTIVE PROBOSCIS EXTENSION RESPONSE 9, ISOFORM A"/>
    <property type="match status" value="1"/>
</dbReference>
<dbReference type="InterPro" id="IPR003599">
    <property type="entry name" value="Ig_sub"/>
</dbReference>
<evidence type="ECO:0000259" key="2">
    <source>
        <dbReference type="PROSITE" id="PS50835"/>
    </source>
</evidence>
<dbReference type="PROSITE" id="PS50835">
    <property type="entry name" value="IG_LIKE"/>
    <property type="match status" value="2"/>
</dbReference>
<dbReference type="GO" id="GO:0050808">
    <property type="term" value="P:synapse organization"/>
    <property type="evidence" value="ECO:0007669"/>
    <property type="project" value="TreeGrafter"/>
</dbReference>
<keyword evidence="1" id="KW-0732">Signal</keyword>
<feature type="chain" id="PRO_5006070652" description="Ig-like domain-containing protein" evidence="1">
    <location>
        <begin position="36"/>
        <end position="324"/>
    </location>
</feature>
<dbReference type="PANTHER" id="PTHR23279">
    <property type="entry name" value="DEFECTIVE PROBOSCIS EXTENSION RESPONSE DPR -RELATED"/>
    <property type="match status" value="1"/>
</dbReference>
<sequence length="324" mass="35221">MDTAPDVVMSLSRPAPLLLSALAALTALTSSIARADESTTWEDILRGAPPIQYSTLSGPSFLNASARTYEVVSGGTAKMHCGVRNLHNYTVSWVRGSDIRLLTTGSITYTSDSRFVAVNPSKGEQWILKIHYVRKSDAGSYLCQVSTTPPITLTVNLTVQEAVATVLPGREVFVKSGSRLEIVCQVEGCPPPALLAWTRGRQTVNSPESNNYDLVKSNGTIPMSRLILARPHATSSDSGNYSCTSTCTRPINVTVHVLRGEELAAMQHHNTSCSLHPSSLLVLLIQAVLLLDAHYNLGRRHREQPRLLPRAMVTTPSPHRPTFT</sequence>
<name>A0A0P4WHR0_SCYOL</name>
<dbReference type="Pfam" id="PF07686">
    <property type="entry name" value="V-set"/>
    <property type="match status" value="1"/>
</dbReference>
<organism evidence="3">
    <name type="scientific">Scylla olivacea</name>
    <name type="common">Orange mud crab</name>
    <name type="synonym">Cancer olivacea</name>
    <dbReference type="NCBI Taxonomy" id="85551"/>
    <lineage>
        <taxon>Eukaryota</taxon>
        <taxon>Metazoa</taxon>
        <taxon>Ecdysozoa</taxon>
        <taxon>Arthropoda</taxon>
        <taxon>Crustacea</taxon>
        <taxon>Multicrustacea</taxon>
        <taxon>Malacostraca</taxon>
        <taxon>Eumalacostraca</taxon>
        <taxon>Eucarida</taxon>
        <taxon>Decapoda</taxon>
        <taxon>Pleocyemata</taxon>
        <taxon>Brachyura</taxon>
        <taxon>Eubrachyura</taxon>
        <taxon>Portunoidea</taxon>
        <taxon>Portunidae</taxon>
        <taxon>Portuninae</taxon>
        <taxon>Scylla</taxon>
    </lineage>
</organism>
<dbReference type="SMART" id="SM00409">
    <property type="entry name" value="IG"/>
    <property type="match status" value="2"/>
</dbReference>
<proteinExistence type="predicted"/>
<dbReference type="InterPro" id="IPR003598">
    <property type="entry name" value="Ig_sub2"/>
</dbReference>
<dbReference type="InterPro" id="IPR007110">
    <property type="entry name" value="Ig-like_dom"/>
</dbReference>
<dbReference type="InterPro" id="IPR013783">
    <property type="entry name" value="Ig-like_fold"/>
</dbReference>